<feature type="transmembrane region" description="Helical" evidence="2">
    <location>
        <begin position="104"/>
        <end position="122"/>
    </location>
</feature>
<evidence type="ECO:0000313" key="4">
    <source>
        <dbReference type="Proteomes" id="UP000676325"/>
    </source>
</evidence>
<protein>
    <submittedName>
        <fullName evidence="3">Uncharacterized protein</fullName>
    </submittedName>
</protein>
<comment type="caution">
    <text evidence="3">The sequence shown here is derived from an EMBL/GenBank/DDBJ whole genome shotgun (WGS) entry which is preliminary data.</text>
</comment>
<dbReference type="AlphaFoldDB" id="A0A941E4R1"/>
<gene>
    <name evidence="3" type="ORF">KDK95_07980</name>
</gene>
<dbReference type="EMBL" id="JAGSOH010000014">
    <property type="protein sequence ID" value="MBR7826235.1"/>
    <property type="molecule type" value="Genomic_DNA"/>
</dbReference>
<feature type="compositionally biased region" description="Polar residues" evidence="1">
    <location>
        <begin position="370"/>
        <end position="380"/>
    </location>
</feature>
<evidence type="ECO:0000256" key="1">
    <source>
        <dbReference type="SAM" id="MobiDB-lite"/>
    </source>
</evidence>
<accession>A0A941E4R1</accession>
<organism evidence="3 4">
    <name type="scientific">Actinospica acidithermotolerans</name>
    <dbReference type="NCBI Taxonomy" id="2828514"/>
    <lineage>
        <taxon>Bacteria</taxon>
        <taxon>Bacillati</taxon>
        <taxon>Actinomycetota</taxon>
        <taxon>Actinomycetes</taxon>
        <taxon>Catenulisporales</taxon>
        <taxon>Actinospicaceae</taxon>
        <taxon>Actinospica</taxon>
    </lineage>
</organism>
<reference evidence="3" key="1">
    <citation type="submission" date="2021-04" db="EMBL/GenBank/DDBJ databases">
        <title>Genome based classification of Actinospica acidithermotolerans sp. nov., an actinobacterium isolated from an Indonesian hot spring.</title>
        <authorList>
            <person name="Kusuma A.B."/>
            <person name="Putra K.E."/>
            <person name="Nafisah S."/>
            <person name="Loh J."/>
            <person name="Nouioui I."/>
            <person name="Goodfellow M."/>
        </authorList>
    </citation>
    <scope>NUCLEOTIDE SEQUENCE</scope>
    <source>
        <strain evidence="3">MGRD01-02</strain>
    </source>
</reference>
<name>A0A941E4R1_9ACTN</name>
<keyword evidence="2" id="KW-0472">Membrane</keyword>
<evidence type="ECO:0000313" key="3">
    <source>
        <dbReference type="EMBL" id="MBR7826235.1"/>
    </source>
</evidence>
<keyword evidence="2" id="KW-1133">Transmembrane helix</keyword>
<keyword evidence="2" id="KW-0812">Transmembrane</keyword>
<feature type="region of interest" description="Disordered" evidence="1">
    <location>
        <begin position="370"/>
        <end position="392"/>
    </location>
</feature>
<evidence type="ECO:0000256" key="2">
    <source>
        <dbReference type="SAM" id="Phobius"/>
    </source>
</evidence>
<sequence>MFLVPAAVIALLTLKPAGVFRHMSQIVEGAVLASALLAFSPLVSWAVISVLGVQIIQITIGTGPVIWRGAGRSRVVLVRTLPLGLAVRSLPGLEHYRRDVRRSVATRFFVPAVLTVIPALVFPGYVTVTTLVAAYASIMGFAMTKSSSSGRRVFARILAPARPERDPELFDPAIAMSRHANYAVSFGDLETAQRLISEPGMQGKATSLGVAEAIHEIRGEHEAALAVLARYPERARTFATLEAVRLGLIAAEAGRADAVQAVADTEAALGALASLARTEMYASMMALYRVETGQAQDARAWVNQQLASAVTPLGIADCLCTRARIEAALGRTEHAGRILRRAQSIAPWYARVAAVRGRLGIAQMADSASGSDMSQITTQAGRPADPWTTPQA</sequence>
<dbReference type="RefSeq" id="WP_212517383.1">
    <property type="nucleotide sequence ID" value="NZ_JAGSOH010000014.1"/>
</dbReference>
<dbReference type="Proteomes" id="UP000676325">
    <property type="component" value="Unassembled WGS sequence"/>
</dbReference>
<proteinExistence type="predicted"/>
<keyword evidence="4" id="KW-1185">Reference proteome</keyword>